<dbReference type="Pfam" id="PF04773">
    <property type="entry name" value="FecR"/>
    <property type="match status" value="1"/>
</dbReference>
<feature type="domain" description="Protein FecR C-terminal" evidence="2">
    <location>
        <begin position="273"/>
        <end position="331"/>
    </location>
</feature>
<dbReference type="EMBL" id="JAGTXB010000008">
    <property type="protein sequence ID" value="MBS0029219.1"/>
    <property type="molecule type" value="Genomic_DNA"/>
</dbReference>
<keyword evidence="4" id="KW-1185">Reference proteome</keyword>
<dbReference type="Gene3D" id="2.60.120.1440">
    <property type="match status" value="1"/>
</dbReference>
<dbReference type="InterPro" id="IPR012373">
    <property type="entry name" value="Ferrdict_sens_TM"/>
</dbReference>
<gene>
    <name evidence="3" type="ORF">KE626_17985</name>
</gene>
<accession>A0ABS5J1Z4</accession>
<comment type="caution">
    <text evidence="3">The sequence shown here is derived from an EMBL/GenBank/DDBJ whole genome shotgun (WGS) entry which is preliminary data.</text>
</comment>
<dbReference type="PANTHER" id="PTHR30273">
    <property type="entry name" value="PERIPLASMIC SIGNAL SENSOR AND SIGMA FACTOR ACTIVATOR FECR-RELATED"/>
    <property type="match status" value="1"/>
</dbReference>
<feature type="domain" description="FecR protein" evidence="1">
    <location>
        <begin position="132"/>
        <end position="214"/>
    </location>
</feature>
<dbReference type="Pfam" id="PF16344">
    <property type="entry name" value="FecR_C"/>
    <property type="match status" value="1"/>
</dbReference>
<name>A0ABS5J1Z4_9BACT</name>
<evidence type="ECO:0000313" key="3">
    <source>
        <dbReference type="EMBL" id="MBS0029219.1"/>
    </source>
</evidence>
<dbReference type="Gene3D" id="3.55.50.30">
    <property type="match status" value="1"/>
</dbReference>
<dbReference type="Proteomes" id="UP000676386">
    <property type="component" value="Unassembled WGS sequence"/>
</dbReference>
<evidence type="ECO:0000259" key="2">
    <source>
        <dbReference type="Pfam" id="PF16344"/>
    </source>
</evidence>
<reference evidence="3 4" key="1">
    <citation type="submission" date="2021-04" db="EMBL/GenBank/DDBJ databases">
        <title>Chitinophaga sp. nov., isolated from the rhizosphere soil.</title>
        <authorList>
            <person name="He S."/>
        </authorList>
    </citation>
    <scope>NUCLEOTIDE SEQUENCE [LARGE SCALE GENOMIC DNA]</scope>
    <source>
        <strain evidence="3 4">2R12</strain>
    </source>
</reference>
<dbReference type="InterPro" id="IPR006860">
    <property type="entry name" value="FecR"/>
</dbReference>
<dbReference type="PIRSF" id="PIRSF018266">
    <property type="entry name" value="FecR"/>
    <property type="match status" value="1"/>
</dbReference>
<dbReference type="RefSeq" id="WP_211974311.1">
    <property type="nucleotide sequence ID" value="NZ_CBFHAM010000011.1"/>
</dbReference>
<evidence type="ECO:0000313" key="4">
    <source>
        <dbReference type="Proteomes" id="UP000676386"/>
    </source>
</evidence>
<dbReference type="InterPro" id="IPR032508">
    <property type="entry name" value="FecR_C"/>
</dbReference>
<proteinExistence type="predicted"/>
<sequence length="343" mass="37426">MEITPALIGRFFANECTAAEAAAVAGYLEQHPEVLNQWISEQEWEEFESTAHLSPAFSEVMLEEVKKETTTPVKRVSRKWGWTVAAAAAAAAGILTLNFWSSHKQQTGTATVQGPIAAAAITNRDTVVVNREQTKIRIPLEDGSIVELGSNSQLKWQPGQRQVYLEGMARFTVAGSTAHPFTVYTRQVTTTVLGTVFEINARASTHIKLVSGKVMLRPATDTAKANTVYLKPGQTADFGGNGLAFEVHGDKATALTETPALIMGAVEETNEAFVYTKVPLPQLLAGLEKQYNIHISYSPARLKKYYFSGQLLKTETPANILNTIGLLNKLSVMEDSTGFHINK</sequence>
<protein>
    <submittedName>
        <fullName evidence="3">FecR domain-containing protein</fullName>
    </submittedName>
</protein>
<dbReference type="PANTHER" id="PTHR30273:SF2">
    <property type="entry name" value="PROTEIN FECR"/>
    <property type="match status" value="1"/>
</dbReference>
<evidence type="ECO:0000259" key="1">
    <source>
        <dbReference type="Pfam" id="PF04773"/>
    </source>
</evidence>
<organism evidence="3 4">
    <name type="scientific">Chitinophaga hostae</name>
    <dbReference type="NCBI Taxonomy" id="2831022"/>
    <lineage>
        <taxon>Bacteria</taxon>
        <taxon>Pseudomonadati</taxon>
        <taxon>Bacteroidota</taxon>
        <taxon>Chitinophagia</taxon>
        <taxon>Chitinophagales</taxon>
        <taxon>Chitinophagaceae</taxon>
        <taxon>Chitinophaga</taxon>
    </lineage>
</organism>